<feature type="chain" id="PRO_5012441527" evidence="1">
    <location>
        <begin position="25"/>
        <end position="314"/>
    </location>
</feature>
<keyword evidence="3" id="KW-1185">Reference proteome</keyword>
<dbReference type="RefSeq" id="WP_132326068.1">
    <property type="nucleotide sequence ID" value="NZ_FWZT01000040.1"/>
</dbReference>
<keyword evidence="1" id="KW-0732">Signal</keyword>
<gene>
    <name evidence="2" type="ORF">SAMN06296036_1403</name>
</gene>
<organism evidence="2 3">
    <name type="scientific">Pseudobacteriovorax antillogorgiicola</name>
    <dbReference type="NCBI Taxonomy" id="1513793"/>
    <lineage>
        <taxon>Bacteria</taxon>
        <taxon>Pseudomonadati</taxon>
        <taxon>Bdellovibrionota</taxon>
        <taxon>Oligoflexia</taxon>
        <taxon>Oligoflexales</taxon>
        <taxon>Pseudobacteriovoracaceae</taxon>
        <taxon>Pseudobacteriovorax</taxon>
    </lineage>
</organism>
<name>A0A1Y6CWP3_9BACT</name>
<accession>A0A1Y6CWP3</accession>
<feature type="signal peptide" evidence="1">
    <location>
        <begin position="1"/>
        <end position="24"/>
    </location>
</feature>
<evidence type="ECO:0000313" key="3">
    <source>
        <dbReference type="Proteomes" id="UP000192907"/>
    </source>
</evidence>
<evidence type="ECO:0000256" key="1">
    <source>
        <dbReference type="SAM" id="SignalP"/>
    </source>
</evidence>
<dbReference type="Proteomes" id="UP000192907">
    <property type="component" value="Unassembled WGS sequence"/>
</dbReference>
<reference evidence="3" key="1">
    <citation type="submission" date="2017-04" db="EMBL/GenBank/DDBJ databases">
        <authorList>
            <person name="Varghese N."/>
            <person name="Submissions S."/>
        </authorList>
    </citation>
    <scope>NUCLEOTIDE SEQUENCE [LARGE SCALE GENOMIC DNA]</scope>
    <source>
        <strain evidence="3">RKEM611</strain>
    </source>
</reference>
<sequence length="314" mass="35099">MRTRIGNALVGAVIGLGMAATSYANCNSKQVVDEVLDVAAIIGTVSTAVNVSQAVIRPLADMWGNKACQEQLGISAEEARVIAQEVVVSQERRNIQETINRARSIMQDYNQQCAIGRDSACLNFVVEHALSDAGDLASAEDNAIAHGFLLADTMEALVANRLSLLTLWAKAKIEQNEQTQVLSEEDLKGQIKSVFQNRLGLSYSRMVQMVQNYQQNIGWVLDRETPIYSNPTRKITGEKKRNRYCWNFGSKSGCSAVRDSRNKARRQAYSRRLDALEFDLELRDRYFGATYRSLLTTISHATDGFDSYYDHIRN</sequence>
<evidence type="ECO:0000313" key="2">
    <source>
        <dbReference type="EMBL" id="SMF82170.1"/>
    </source>
</evidence>
<protein>
    <submittedName>
        <fullName evidence="2">Uncharacterized protein</fullName>
    </submittedName>
</protein>
<dbReference type="AlphaFoldDB" id="A0A1Y6CWP3"/>
<proteinExistence type="predicted"/>
<dbReference type="EMBL" id="FWZT01000040">
    <property type="protein sequence ID" value="SMF82170.1"/>
    <property type="molecule type" value="Genomic_DNA"/>
</dbReference>